<gene>
    <name evidence="3" type="ORF">AB8Z38_18335</name>
</gene>
<dbReference type="Pfam" id="PF08534">
    <property type="entry name" value="Redoxin"/>
    <property type="match status" value="1"/>
</dbReference>
<feature type="compositionally biased region" description="Basic residues" evidence="1">
    <location>
        <begin position="378"/>
        <end position="387"/>
    </location>
</feature>
<dbReference type="InterPro" id="IPR013740">
    <property type="entry name" value="Redoxin"/>
</dbReference>
<dbReference type="Gene3D" id="3.40.30.10">
    <property type="entry name" value="Glutaredoxin"/>
    <property type="match status" value="1"/>
</dbReference>
<dbReference type="InterPro" id="IPR050553">
    <property type="entry name" value="Thioredoxin_ResA/DsbE_sf"/>
</dbReference>
<dbReference type="SUPFAM" id="SSF52833">
    <property type="entry name" value="Thioredoxin-like"/>
    <property type="match status" value="1"/>
</dbReference>
<dbReference type="AlphaFoldDB" id="A0AB39XU89"/>
<name>A0AB39XU89_9BRAD</name>
<feature type="domain" description="Thioredoxin" evidence="2">
    <location>
        <begin position="1"/>
        <end position="151"/>
    </location>
</feature>
<proteinExistence type="predicted"/>
<sequence>MHGDPGSFAQSRELAAWRPLTNFQPGKVYIVEFWASWCGPCEEAMPHLIELQAKYKDEGLEVVGVAAREQAPTADEARTKLDAWLTEKFSNLNYRIGFDSTGEMNKLWMDASSSVGIPTSFVVDRDGHIAFIGHPITLDDVLPKIINGTWRSSYQAKAADAKRIAEGQRLASERSMRRRIGAAMEAKDWPTALLAVEEGIAATPDNLHFREIHAHLLLHKMRDTATGFQVVRQLVRDAIEKQSEALSALVGAMRQLFYAENDNTHLPRAERFAIGRDVSEHILNPGQAFGGLNCSSYMVVAQYYHESGDKQHAIELIERAMTWLDDPKAMPESMREGAKKYYMPGLLQALAKYRDEKVSCGGSCSVPQEKSPGAPTSSRRRRHEEKC</sequence>
<evidence type="ECO:0000313" key="3">
    <source>
        <dbReference type="EMBL" id="XDV61036.1"/>
    </source>
</evidence>
<dbReference type="PROSITE" id="PS51352">
    <property type="entry name" value="THIOREDOXIN_2"/>
    <property type="match status" value="1"/>
</dbReference>
<dbReference type="EMBL" id="CP165734">
    <property type="protein sequence ID" value="XDV61036.1"/>
    <property type="molecule type" value="Genomic_DNA"/>
</dbReference>
<dbReference type="RefSeq" id="WP_369726379.1">
    <property type="nucleotide sequence ID" value="NZ_CP165734.1"/>
</dbReference>
<dbReference type="CDD" id="cd02966">
    <property type="entry name" value="TlpA_like_family"/>
    <property type="match status" value="1"/>
</dbReference>
<dbReference type="GO" id="GO:0016491">
    <property type="term" value="F:oxidoreductase activity"/>
    <property type="evidence" value="ECO:0007669"/>
    <property type="project" value="InterPro"/>
</dbReference>
<feature type="region of interest" description="Disordered" evidence="1">
    <location>
        <begin position="359"/>
        <end position="387"/>
    </location>
</feature>
<organism evidence="3">
    <name type="scientific">Bradyrhizobium sp. LLZ17</name>
    <dbReference type="NCBI Taxonomy" id="3239388"/>
    <lineage>
        <taxon>Bacteria</taxon>
        <taxon>Pseudomonadati</taxon>
        <taxon>Pseudomonadota</taxon>
        <taxon>Alphaproteobacteria</taxon>
        <taxon>Hyphomicrobiales</taxon>
        <taxon>Nitrobacteraceae</taxon>
        <taxon>Bradyrhizobium</taxon>
    </lineage>
</organism>
<dbReference type="PANTHER" id="PTHR42852">
    <property type="entry name" value="THIOL:DISULFIDE INTERCHANGE PROTEIN DSBE"/>
    <property type="match status" value="1"/>
</dbReference>
<accession>A0AB39XU89</accession>
<dbReference type="InterPro" id="IPR013766">
    <property type="entry name" value="Thioredoxin_domain"/>
</dbReference>
<protein>
    <submittedName>
        <fullName evidence="3">TlpA disulfide reductase family protein</fullName>
    </submittedName>
</protein>
<evidence type="ECO:0000256" key="1">
    <source>
        <dbReference type="SAM" id="MobiDB-lite"/>
    </source>
</evidence>
<dbReference type="PANTHER" id="PTHR42852:SF13">
    <property type="entry name" value="PROTEIN DIPZ"/>
    <property type="match status" value="1"/>
</dbReference>
<evidence type="ECO:0000259" key="2">
    <source>
        <dbReference type="PROSITE" id="PS51352"/>
    </source>
</evidence>
<dbReference type="InterPro" id="IPR036249">
    <property type="entry name" value="Thioredoxin-like_sf"/>
</dbReference>
<reference evidence="3" key="1">
    <citation type="submission" date="2024-08" db="EMBL/GenBank/DDBJ databases">
        <authorList>
            <person name="Chaddad Z."/>
            <person name="Lamrabet M."/>
            <person name="Bouhnik O."/>
            <person name="Alami S."/>
            <person name="Wipf D."/>
            <person name="Courty P.E."/>
            <person name="Missbah El Idrissi M."/>
        </authorList>
    </citation>
    <scope>NUCLEOTIDE SEQUENCE</scope>
    <source>
        <strain evidence="3">LLZ17</strain>
    </source>
</reference>